<sequence length="250" mass="27874">MKKYNFLILPIALIIIGCSSNNDSGSSASSNFDNTTGQGGSLARFTIFNDYLYTVDNQDLNVFNISNNEQPVQVNEVSIGFNIETLFNYKEYLFIGSQNGMFIYSVDNPEEPQFLSEAQHFTACDPVVSNLTHAFVTLHTNVGCGNNLNQLQIYDVADLENPVLISTRNLTRPIGLGLYNDYLIVCDDEVKIFDISNPESSAFVHSINRDAFDVIIQDNLLILVGDNGVYQYSLDPNNIQNTQELSIINI</sequence>
<dbReference type="Proteomes" id="UP000248703">
    <property type="component" value="Unassembled WGS sequence"/>
</dbReference>
<keyword evidence="1" id="KW-0732">Signal</keyword>
<dbReference type="AlphaFoldDB" id="A0A327RJI4"/>
<organism evidence="2 3">
    <name type="scientific">Olleya aquimaris</name>
    <dbReference type="NCBI Taxonomy" id="639310"/>
    <lineage>
        <taxon>Bacteria</taxon>
        <taxon>Pseudomonadati</taxon>
        <taxon>Bacteroidota</taxon>
        <taxon>Flavobacteriia</taxon>
        <taxon>Flavobacteriales</taxon>
        <taxon>Flavobacteriaceae</taxon>
    </lineage>
</organism>
<dbReference type="PROSITE" id="PS51257">
    <property type="entry name" value="PROKAR_LIPOPROTEIN"/>
    <property type="match status" value="1"/>
</dbReference>
<reference evidence="2 3" key="1">
    <citation type="submission" date="2018-06" db="EMBL/GenBank/DDBJ databases">
        <title>Genomic Encyclopedia of Archaeal and Bacterial Type Strains, Phase II (KMG-II): from individual species to whole genera.</title>
        <authorList>
            <person name="Goeker M."/>
        </authorList>
    </citation>
    <scope>NUCLEOTIDE SEQUENCE [LARGE SCALE GENOMIC DNA]</scope>
    <source>
        <strain evidence="2 3">DSM 24464</strain>
    </source>
</reference>
<evidence type="ECO:0000313" key="3">
    <source>
        <dbReference type="Proteomes" id="UP000248703"/>
    </source>
</evidence>
<feature type="chain" id="PRO_5016385329" description="LVIVD repeat-containing protein" evidence="1">
    <location>
        <begin position="23"/>
        <end position="250"/>
    </location>
</feature>
<gene>
    <name evidence="2" type="ORF">LY08_00868</name>
</gene>
<dbReference type="EMBL" id="QLLO01000002">
    <property type="protein sequence ID" value="RAJ17089.1"/>
    <property type="molecule type" value="Genomic_DNA"/>
</dbReference>
<evidence type="ECO:0000313" key="2">
    <source>
        <dbReference type="EMBL" id="RAJ17089.1"/>
    </source>
</evidence>
<proteinExistence type="predicted"/>
<feature type="signal peptide" evidence="1">
    <location>
        <begin position="1"/>
        <end position="22"/>
    </location>
</feature>
<name>A0A327RJI4_9FLAO</name>
<comment type="caution">
    <text evidence="2">The sequence shown here is derived from an EMBL/GenBank/DDBJ whole genome shotgun (WGS) entry which is preliminary data.</text>
</comment>
<dbReference type="Pfam" id="PF08309">
    <property type="entry name" value="LVIVD"/>
    <property type="match status" value="2"/>
</dbReference>
<evidence type="ECO:0000256" key="1">
    <source>
        <dbReference type="SAM" id="SignalP"/>
    </source>
</evidence>
<dbReference type="SUPFAM" id="SSF63825">
    <property type="entry name" value="YWTD domain"/>
    <property type="match status" value="1"/>
</dbReference>
<keyword evidence="3" id="KW-1185">Reference proteome</keyword>
<dbReference type="RefSeq" id="WP_245907547.1">
    <property type="nucleotide sequence ID" value="NZ_QLLO01000002.1"/>
</dbReference>
<accession>A0A327RJI4</accession>
<dbReference type="InterPro" id="IPR013211">
    <property type="entry name" value="LVIVD"/>
</dbReference>
<evidence type="ECO:0008006" key="4">
    <source>
        <dbReference type="Google" id="ProtNLM"/>
    </source>
</evidence>
<protein>
    <recommendedName>
        <fullName evidence="4">LVIVD repeat-containing protein</fullName>
    </recommendedName>
</protein>